<organism evidence="6 9">
    <name type="scientific">Adineta steineri</name>
    <dbReference type="NCBI Taxonomy" id="433720"/>
    <lineage>
        <taxon>Eukaryota</taxon>
        <taxon>Metazoa</taxon>
        <taxon>Spiralia</taxon>
        <taxon>Gnathifera</taxon>
        <taxon>Rotifera</taxon>
        <taxon>Eurotatoria</taxon>
        <taxon>Bdelloidea</taxon>
        <taxon>Adinetida</taxon>
        <taxon>Adinetidae</taxon>
        <taxon>Adineta</taxon>
    </lineage>
</organism>
<dbReference type="Proteomes" id="UP000663877">
    <property type="component" value="Unassembled WGS sequence"/>
</dbReference>
<dbReference type="PANTHER" id="PTHR43963:SF6">
    <property type="entry name" value="CHAIN DEHYDROGENASE FAMILY PROTEIN, PUTATIVE (AFU_ORTHOLOGUE AFUA_3G15350)-RELATED"/>
    <property type="match status" value="1"/>
</dbReference>
<dbReference type="Gene3D" id="3.40.50.720">
    <property type="entry name" value="NAD(P)-binding Rossmann-like Domain"/>
    <property type="match status" value="1"/>
</dbReference>
<evidence type="ECO:0000256" key="1">
    <source>
        <dbReference type="ARBA" id="ARBA00006484"/>
    </source>
</evidence>
<dbReference type="EMBL" id="CAJNOM010000583">
    <property type="protein sequence ID" value="CAF1510767.1"/>
    <property type="molecule type" value="Genomic_DNA"/>
</dbReference>
<proteinExistence type="inferred from homology"/>
<dbReference type="GO" id="GO:0016491">
    <property type="term" value="F:oxidoreductase activity"/>
    <property type="evidence" value="ECO:0007669"/>
    <property type="project" value="UniProtKB-KW"/>
</dbReference>
<evidence type="ECO:0000256" key="3">
    <source>
        <dbReference type="ARBA" id="ARBA00023002"/>
    </source>
</evidence>
<dbReference type="PANTHER" id="PTHR43963">
    <property type="entry name" value="CARBONYL REDUCTASE 1-RELATED"/>
    <property type="match status" value="1"/>
</dbReference>
<accession>A0A814DBD6</accession>
<dbReference type="SUPFAM" id="SSF51735">
    <property type="entry name" value="NAD(P)-binding Rossmann-fold domains"/>
    <property type="match status" value="1"/>
</dbReference>
<dbReference type="Proteomes" id="UP000663832">
    <property type="component" value="Unassembled WGS sequence"/>
</dbReference>
<dbReference type="InterPro" id="IPR036291">
    <property type="entry name" value="NAD(P)-bd_dom_sf"/>
</dbReference>
<evidence type="ECO:0000256" key="4">
    <source>
        <dbReference type="RuleBase" id="RU000363"/>
    </source>
</evidence>
<dbReference type="PRINTS" id="PR00081">
    <property type="entry name" value="GDHRDH"/>
</dbReference>
<sequence>MASTKQQRLVLVTGANKGIGFEVVKKLLKESSSSNDTVILLGCRDLKRGQDAINQLGSPSNVHLLQLDTSSASSISHATDEIKQKWGGKLDILINNAGIVAKDNTTDAAREVFATNYYGIKIINEHLSPLIKENGRIVNVASEVGAWTLHDMSNDLQNKYKSSSLTTKQIDALVEEFVSGIESKRLDELGYNTKFPYLIYGVSKVALIALTQIEAREWSGAKNVLILSVCPGYCATDLNNHGPGARSAELGADSILYAANAPANELENGEFYQDGKKKPKSSACNMDLSKLPKKNDL</sequence>
<gene>
    <name evidence="6" type="ORF">BJG266_LOCUS13264</name>
    <name evidence="7" type="ORF">QVE165_LOCUS44109</name>
</gene>
<comment type="similarity">
    <text evidence="1 4">Belongs to the short-chain dehydrogenases/reductases (SDR) family.</text>
</comment>
<feature type="region of interest" description="Disordered" evidence="5">
    <location>
        <begin position="269"/>
        <end position="297"/>
    </location>
</feature>
<dbReference type="Pfam" id="PF00106">
    <property type="entry name" value="adh_short"/>
    <property type="match status" value="1"/>
</dbReference>
<keyword evidence="2" id="KW-0521">NADP</keyword>
<comment type="caution">
    <text evidence="6">The sequence shown here is derived from an EMBL/GenBank/DDBJ whole genome shotgun (WGS) entry which is preliminary data.</text>
</comment>
<evidence type="ECO:0000313" key="6">
    <source>
        <dbReference type="EMBL" id="CAF0951961.1"/>
    </source>
</evidence>
<protein>
    <submittedName>
        <fullName evidence="6">Uncharacterized protein</fullName>
    </submittedName>
</protein>
<name>A0A814DBD6_9BILA</name>
<evidence type="ECO:0000313" key="9">
    <source>
        <dbReference type="Proteomes" id="UP000663877"/>
    </source>
</evidence>
<evidence type="ECO:0000256" key="2">
    <source>
        <dbReference type="ARBA" id="ARBA00022857"/>
    </source>
</evidence>
<dbReference type="InterPro" id="IPR002347">
    <property type="entry name" value="SDR_fam"/>
</dbReference>
<dbReference type="PRINTS" id="PR00080">
    <property type="entry name" value="SDRFAMILY"/>
</dbReference>
<reference evidence="6" key="1">
    <citation type="submission" date="2021-02" db="EMBL/GenBank/DDBJ databases">
        <authorList>
            <person name="Nowell W R."/>
        </authorList>
    </citation>
    <scope>NUCLEOTIDE SEQUENCE</scope>
</reference>
<evidence type="ECO:0000313" key="8">
    <source>
        <dbReference type="Proteomes" id="UP000663832"/>
    </source>
</evidence>
<evidence type="ECO:0000256" key="5">
    <source>
        <dbReference type="SAM" id="MobiDB-lite"/>
    </source>
</evidence>
<keyword evidence="8" id="KW-1185">Reference proteome</keyword>
<dbReference type="OrthoDB" id="7289984at2759"/>
<dbReference type="AlphaFoldDB" id="A0A814DBD6"/>
<keyword evidence="3" id="KW-0560">Oxidoreductase</keyword>
<evidence type="ECO:0000313" key="7">
    <source>
        <dbReference type="EMBL" id="CAF1510767.1"/>
    </source>
</evidence>
<dbReference type="EMBL" id="CAJNOI010000053">
    <property type="protein sequence ID" value="CAF0951961.1"/>
    <property type="molecule type" value="Genomic_DNA"/>
</dbReference>